<dbReference type="EMBL" id="BMAV01000289">
    <property type="protein sequence ID" value="GFY37411.1"/>
    <property type="molecule type" value="Genomic_DNA"/>
</dbReference>
<proteinExistence type="inferred from homology"/>
<feature type="compositionally biased region" description="Polar residues" evidence="8">
    <location>
        <begin position="1"/>
        <end position="10"/>
    </location>
</feature>
<evidence type="ECO:0000256" key="4">
    <source>
        <dbReference type="ARBA" id="ARBA00005975"/>
    </source>
</evidence>
<dbReference type="PANTHER" id="PTHR23292">
    <property type="entry name" value="LIPOPOLYSACCHARIDE-INDUCED TUMOR NECROSIS FACTOR-ALPHA FACTOR"/>
    <property type="match status" value="1"/>
</dbReference>
<protein>
    <submittedName>
        <fullName evidence="10">LITAF domain-containing protein</fullName>
    </submittedName>
</protein>
<feature type="domain" description="LITAF" evidence="9">
    <location>
        <begin position="102"/>
        <end position="186"/>
    </location>
</feature>
<reference evidence="10" key="1">
    <citation type="submission" date="2020-08" db="EMBL/GenBank/DDBJ databases">
        <title>Multicomponent nature underlies the extraordinary mechanical properties of spider dragline silk.</title>
        <authorList>
            <person name="Kono N."/>
            <person name="Nakamura H."/>
            <person name="Mori M."/>
            <person name="Yoshida Y."/>
            <person name="Ohtoshi R."/>
            <person name="Malay A.D."/>
            <person name="Moran D.A.P."/>
            <person name="Tomita M."/>
            <person name="Numata K."/>
            <person name="Arakawa K."/>
        </authorList>
    </citation>
    <scope>NUCLEOTIDE SEQUENCE</scope>
</reference>
<name>A0A8X7BMD1_9ARAC</name>
<evidence type="ECO:0000256" key="8">
    <source>
        <dbReference type="SAM" id="MobiDB-lite"/>
    </source>
</evidence>
<evidence type="ECO:0000313" key="10">
    <source>
        <dbReference type="EMBL" id="GFY37411.1"/>
    </source>
</evidence>
<dbReference type="InterPro" id="IPR037519">
    <property type="entry name" value="LITAF_fam"/>
</dbReference>
<evidence type="ECO:0000256" key="1">
    <source>
        <dbReference type="ARBA" id="ARBA00004414"/>
    </source>
</evidence>
<dbReference type="Pfam" id="PF10601">
    <property type="entry name" value="zf-LITAF-like"/>
    <property type="match status" value="1"/>
</dbReference>
<evidence type="ECO:0000256" key="3">
    <source>
        <dbReference type="ARBA" id="ARBA00004630"/>
    </source>
</evidence>
<keyword evidence="11" id="KW-1185">Reference proteome</keyword>
<dbReference type="Proteomes" id="UP000886998">
    <property type="component" value="Unassembled WGS sequence"/>
</dbReference>
<comment type="caution">
    <text evidence="10">The sequence shown here is derived from an EMBL/GenBank/DDBJ whole genome shotgun (WGS) entry which is preliminary data.</text>
</comment>
<feature type="region of interest" description="Disordered" evidence="8">
    <location>
        <begin position="1"/>
        <end position="31"/>
    </location>
</feature>
<evidence type="ECO:0000259" key="9">
    <source>
        <dbReference type="PROSITE" id="PS51837"/>
    </source>
</evidence>
<dbReference type="GO" id="GO:0005765">
    <property type="term" value="C:lysosomal membrane"/>
    <property type="evidence" value="ECO:0007669"/>
    <property type="project" value="UniProtKB-SubCell"/>
</dbReference>
<evidence type="ECO:0000256" key="2">
    <source>
        <dbReference type="ARBA" id="ARBA00004481"/>
    </source>
</evidence>
<dbReference type="OrthoDB" id="5599753at2759"/>
<dbReference type="AlphaFoldDB" id="A0A8X7BMD1"/>
<evidence type="ECO:0000256" key="5">
    <source>
        <dbReference type="ARBA" id="ARBA00022723"/>
    </source>
</evidence>
<organism evidence="10 11">
    <name type="scientific">Trichonephila inaurata madagascariensis</name>
    <dbReference type="NCBI Taxonomy" id="2747483"/>
    <lineage>
        <taxon>Eukaryota</taxon>
        <taxon>Metazoa</taxon>
        <taxon>Ecdysozoa</taxon>
        <taxon>Arthropoda</taxon>
        <taxon>Chelicerata</taxon>
        <taxon>Arachnida</taxon>
        <taxon>Araneae</taxon>
        <taxon>Araneomorphae</taxon>
        <taxon>Entelegynae</taxon>
        <taxon>Araneoidea</taxon>
        <taxon>Nephilidae</taxon>
        <taxon>Trichonephila</taxon>
        <taxon>Trichonephila inaurata</taxon>
    </lineage>
</organism>
<accession>A0A8X7BMD1</accession>
<keyword evidence="6" id="KW-0862">Zinc</keyword>
<comment type="subcellular location">
    <subcellularLocation>
        <location evidence="2">Endosome membrane</location>
        <topology evidence="2">Peripheral membrane protein</topology>
    </subcellularLocation>
    <subcellularLocation>
        <location evidence="1">Late endosome membrane</location>
    </subcellularLocation>
    <subcellularLocation>
        <location evidence="3">Lysosome membrane</location>
        <topology evidence="3">Peripheral membrane protein</topology>
        <orientation evidence="3">Cytoplasmic side</orientation>
    </subcellularLocation>
</comment>
<dbReference type="PANTHER" id="PTHR23292:SF6">
    <property type="entry name" value="FI16602P1-RELATED"/>
    <property type="match status" value="1"/>
</dbReference>
<sequence>MSTEKINSSYAEPPPPYTSTPQSGSYPTPVEYGQNVAAYRNIFQAPVGPPPPGGVPVFPMAPGYYPPSSQTVVNATTGARGYYPPSSQTVVVNAPTGTQAGVPAVTVLSVQQCGPYPMQVTCPHCSAHVMSETTALPGLLTWLLAGGLVLLGCWLGCCLIPCCAPECQDIEHRCPNCKQHLGTFRRINI</sequence>
<keyword evidence="7" id="KW-0472">Membrane</keyword>
<gene>
    <name evidence="10" type="primary">AVEN_92571_1</name>
    <name evidence="10" type="ORF">TNIN_304581</name>
</gene>
<dbReference type="GO" id="GO:0031902">
    <property type="term" value="C:late endosome membrane"/>
    <property type="evidence" value="ECO:0007669"/>
    <property type="project" value="UniProtKB-SubCell"/>
</dbReference>
<dbReference type="InterPro" id="IPR006629">
    <property type="entry name" value="LITAF"/>
</dbReference>
<evidence type="ECO:0000313" key="11">
    <source>
        <dbReference type="Proteomes" id="UP000886998"/>
    </source>
</evidence>
<dbReference type="PROSITE" id="PS51837">
    <property type="entry name" value="LITAF"/>
    <property type="match status" value="1"/>
</dbReference>
<evidence type="ECO:0000256" key="6">
    <source>
        <dbReference type="ARBA" id="ARBA00022833"/>
    </source>
</evidence>
<dbReference type="GO" id="GO:0008270">
    <property type="term" value="F:zinc ion binding"/>
    <property type="evidence" value="ECO:0007669"/>
    <property type="project" value="TreeGrafter"/>
</dbReference>
<dbReference type="SMART" id="SM00714">
    <property type="entry name" value="LITAF"/>
    <property type="match status" value="1"/>
</dbReference>
<keyword evidence="5" id="KW-0479">Metal-binding</keyword>
<comment type="similarity">
    <text evidence="4">Belongs to the CDIP1/LITAF family.</text>
</comment>
<evidence type="ECO:0000256" key="7">
    <source>
        <dbReference type="ARBA" id="ARBA00023136"/>
    </source>
</evidence>